<dbReference type="EC" id="2.7.4.-" evidence="11"/>
<dbReference type="SUPFAM" id="SSF75138">
    <property type="entry name" value="HprK N-terminal domain-like"/>
    <property type="match status" value="1"/>
</dbReference>
<comment type="catalytic activity">
    <reaction evidence="10 11">
        <text>[HPr protein]-O-phospho-L-serine + phosphate + H(+) = [HPr protein]-L-serine + diphosphate</text>
        <dbReference type="Rhea" id="RHEA:46604"/>
        <dbReference type="Rhea" id="RHEA-COMP:11602"/>
        <dbReference type="Rhea" id="RHEA-COMP:11603"/>
        <dbReference type="ChEBI" id="CHEBI:15378"/>
        <dbReference type="ChEBI" id="CHEBI:29999"/>
        <dbReference type="ChEBI" id="CHEBI:33019"/>
        <dbReference type="ChEBI" id="CHEBI:43474"/>
        <dbReference type="ChEBI" id="CHEBI:83421"/>
    </reaction>
</comment>
<dbReference type="NCBIfam" id="TIGR00679">
    <property type="entry name" value="hpr-ser"/>
    <property type="match status" value="1"/>
</dbReference>
<keyword evidence="15" id="KW-1185">Reference proteome</keyword>
<evidence type="ECO:0000313" key="15">
    <source>
        <dbReference type="Proteomes" id="UP000295662"/>
    </source>
</evidence>
<dbReference type="InterPro" id="IPR011126">
    <property type="entry name" value="Hpr_kin/Pase_Hpr_N"/>
</dbReference>
<protein>
    <recommendedName>
        <fullName evidence="11">HPr kinase/phosphorylase</fullName>
        <shortName evidence="11">HPrK/P</shortName>
        <ecNumber evidence="11">2.7.11.-</ecNumber>
        <ecNumber evidence="11">2.7.4.-</ecNumber>
    </recommendedName>
    <alternativeName>
        <fullName evidence="11">HPr(Ser) kinase/phosphorylase</fullName>
    </alternativeName>
</protein>
<evidence type="ECO:0000256" key="8">
    <source>
        <dbReference type="ARBA" id="ARBA00022840"/>
    </source>
</evidence>
<keyword evidence="8 11" id="KW-0067">ATP-binding</keyword>
<comment type="cofactor">
    <cofactor evidence="11">
        <name>Mg(2+)</name>
        <dbReference type="ChEBI" id="CHEBI:18420"/>
    </cofactor>
</comment>
<dbReference type="EC" id="2.7.11.-" evidence="11"/>
<evidence type="ECO:0000256" key="10">
    <source>
        <dbReference type="ARBA" id="ARBA00047657"/>
    </source>
</evidence>
<dbReference type="GO" id="GO:0000287">
    <property type="term" value="F:magnesium ion binding"/>
    <property type="evidence" value="ECO:0007669"/>
    <property type="project" value="UniProtKB-UniRule"/>
</dbReference>
<evidence type="ECO:0000313" key="14">
    <source>
        <dbReference type="EMBL" id="TDU69426.1"/>
    </source>
</evidence>
<comment type="similarity">
    <text evidence="2 11">Belongs to the HPrK/P family.</text>
</comment>
<evidence type="ECO:0000256" key="7">
    <source>
        <dbReference type="ARBA" id="ARBA00022777"/>
    </source>
</evidence>
<keyword evidence="6 11" id="KW-0547">Nucleotide-binding</keyword>
<dbReference type="AlphaFoldDB" id="A0A4R7RWR0"/>
<dbReference type="Proteomes" id="UP000295662">
    <property type="component" value="Unassembled WGS sequence"/>
</dbReference>
<feature type="active site" evidence="11">
    <location>
        <position position="256"/>
    </location>
</feature>
<evidence type="ECO:0000259" key="13">
    <source>
        <dbReference type="Pfam" id="PF07475"/>
    </source>
</evidence>
<evidence type="ECO:0000256" key="2">
    <source>
        <dbReference type="ARBA" id="ARBA00006883"/>
    </source>
</evidence>
<keyword evidence="9 11" id="KW-0511">Multifunctional enzyme</keyword>
<dbReference type="Pfam" id="PF02603">
    <property type="entry name" value="Hpr_kinase_N"/>
    <property type="match status" value="1"/>
</dbReference>
<evidence type="ECO:0000256" key="6">
    <source>
        <dbReference type="ARBA" id="ARBA00022741"/>
    </source>
</evidence>
<proteinExistence type="inferred from homology"/>
<feature type="region of interest" description="Important for the catalytic mechanism of dephosphorylation" evidence="11">
    <location>
        <begin position="277"/>
        <end position="282"/>
    </location>
</feature>
<dbReference type="PANTHER" id="PTHR30305">
    <property type="entry name" value="PROTEIN YJDM-RELATED"/>
    <property type="match status" value="1"/>
</dbReference>
<organism evidence="14 15">
    <name type="scientific">Prosthecobacter fusiformis</name>
    <dbReference type="NCBI Taxonomy" id="48464"/>
    <lineage>
        <taxon>Bacteria</taxon>
        <taxon>Pseudomonadati</taxon>
        <taxon>Verrucomicrobiota</taxon>
        <taxon>Verrucomicrobiia</taxon>
        <taxon>Verrucomicrobiales</taxon>
        <taxon>Verrucomicrobiaceae</taxon>
        <taxon>Prosthecobacter</taxon>
    </lineage>
</organism>
<dbReference type="GO" id="GO:0004712">
    <property type="term" value="F:protein serine/threonine/tyrosine kinase activity"/>
    <property type="evidence" value="ECO:0007669"/>
    <property type="project" value="UniProtKB-UniRule"/>
</dbReference>
<evidence type="ECO:0000259" key="12">
    <source>
        <dbReference type="Pfam" id="PF02603"/>
    </source>
</evidence>
<feature type="domain" description="HPr kinase/phosphorylase C-terminal" evidence="13">
    <location>
        <begin position="144"/>
        <end position="311"/>
    </location>
</feature>
<name>A0A4R7RWR0_9BACT</name>
<dbReference type="GO" id="GO:0006109">
    <property type="term" value="P:regulation of carbohydrate metabolic process"/>
    <property type="evidence" value="ECO:0007669"/>
    <property type="project" value="UniProtKB-UniRule"/>
</dbReference>
<evidence type="ECO:0000256" key="3">
    <source>
        <dbReference type="ARBA" id="ARBA00011643"/>
    </source>
</evidence>
<feature type="domain" description="HPr(Ser) kinase/phosphorylase N-terminal" evidence="12">
    <location>
        <begin position="13"/>
        <end position="137"/>
    </location>
</feature>
<evidence type="ECO:0000256" key="4">
    <source>
        <dbReference type="ARBA" id="ARBA00022527"/>
    </source>
</evidence>
<comment type="miscellaneous">
    <text evidence="11">Both phosphorylation and phosphorolysis are carried out by the same active site and suggest a common mechanism for both reactions.</text>
</comment>
<comment type="catalytic activity">
    <reaction evidence="1 11">
        <text>[HPr protein]-L-serine + ATP = [HPr protein]-O-phospho-L-serine + ADP + H(+)</text>
        <dbReference type="Rhea" id="RHEA:46600"/>
        <dbReference type="Rhea" id="RHEA-COMP:11602"/>
        <dbReference type="Rhea" id="RHEA-COMP:11603"/>
        <dbReference type="ChEBI" id="CHEBI:15378"/>
        <dbReference type="ChEBI" id="CHEBI:29999"/>
        <dbReference type="ChEBI" id="CHEBI:30616"/>
        <dbReference type="ChEBI" id="CHEBI:83421"/>
        <dbReference type="ChEBI" id="CHEBI:456216"/>
    </reaction>
</comment>
<dbReference type="GO" id="GO:0000155">
    <property type="term" value="F:phosphorelay sensor kinase activity"/>
    <property type="evidence" value="ECO:0007669"/>
    <property type="project" value="InterPro"/>
</dbReference>
<feature type="binding site" evidence="11">
    <location>
        <begin position="166"/>
        <end position="173"/>
    </location>
    <ligand>
        <name>ATP</name>
        <dbReference type="ChEBI" id="CHEBI:30616"/>
    </ligand>
</feature>
<feature type="active site" description="Proton acceptor; for phosphorylation activity. Proton donor; for dephosphorylation activity" evidence="11">
    <location>
        <position position="190"/>
    </location>
</feature>
<comment type="subunit">
    <text evidence="3 11">Homohexamer.</text>
</comment>
<comment type="domain">
    <text evidence="11">The Walker A ATP-binding motif also binds Pi and PPi.</text>
</comment>
<dbReference type="GO" id="GO:0004674">
    <property type="term" value="F:protein serine/threonine kinase activity"/>
    <property type="evidence" value="ECO:0007669"/>
    <property type="project" value="UniProtKB-KW"/>
</dbReference>
<dbReference type="PANTHER" id="PTHR30305:SF1">
    <property type="entry name" value="HPR KINASE_PHOSPHORYLASE"/>
    <property type="match status" value="1"/>
</dbReference>
<feature type="active site" evidence="11">
    <location>
        <position position="151"/>
    </location>
</feature>
<dbReference type="SUPFAM" id="SSF53795">
    <property type="entry name" value="PEP carboxykinase-like"/>
    <property type="match status" value="1"/>
</dbReference>
<feature type="binding site" evidence="11">
    <location>
        <position position="215"/>
    </location>
    <ligand>
        <name>Mg(2+)</name>
        <dbReference type="ChEBI" id="CHEBI:18420"/>
    </ligand>
</feature>
<comment type="function">
    <text evidence="11">Catalyzes the ATP- as well as the pyrophosphate-dependent phosphorylation of a specific serine residue in HPr, a phosphocarrier protein of the phosphoenolpyruvate-dependent sugar phosphotransferase system (PTS). HprK/P also catalyzes the pyrophosphate-producing, inorganic phosphate-dependent dephosphorylation (phosphorolysis) of seryl-phosphorylated HPr (P-Ser-HPr).</text>
</comment>
<feature type="binding site" evidence="11">
    <location>
        <position position="173"/>
    </location>
    <ligand>
        <name>Mg(2+)</name>
        <dbReference type="ChEBI" id="CHEBI:18420"/>
    </ligand>
</feature>
<feature type="region of interest" description="Important for the catalytic mechanism of both phosphorylation and dephosphorylation" evidence="11">
    <location>
        <begin position="214"/>
        <end position="223"/>
    </location>
</feature>
<keyword evidence="11" id="KW-0479">Metal-binding</keyword>
<dbReference type="CDD" id="cd01918">
    <property type="entry name" value="HprK_C"/>
    <property type="match status" value="1"/>
</dbReference>
<keyword evidence="4 11" id="KW-0723">Serine/threonine-protein kinase</keyword>
<dbReference type="GO" id="GO:0005524">
    <property type="term" value="F:ATP binding"/>
    <property type="evidence" value="ECO:0007669"/>
    <property type="project" value="UniProtKB-UniRule"/>
</dbReference>
<dbReference type="InterPro" id="IPR003755">
    <property type="entry name" value="HPr(Ser)_kin/Pase"/>
</dbReference>
<dbReference type="InterPro" id="IPR011104">
    <property type="entry name" value="Hpr_kin/Pase_C"/>
</dbReference>
<dbReference type="EMBL" id="SOCA01000005">
    <property type="protein sequence ID" value="TDU69426.1"/>
    <property type="molecule type" value="Genomic_DNA"/>
</dbReference>
<dbReference type="OrthoDB" id="9778803at2"/>
<reference evidence="14 15" key="1">
    <citation type="submission" date="2019-03" db="EMBL/GenBank/DDBJ databases">
        <title>Genomic Encyclopedia of Archaeal and Bacterial Type Strains, Phase II (KMG-II): from individual species to whole genera.</title>
        <authorList>
            <person name="Goeker M."/>
        </authorList>
    </citation>
    <scope>NUCLEOTIDE SEQUENCE [LARGE SCALE GENOMIC DNA]</scope>
    <source>
        <strain evidence="14 15">ATCC 25309</strain>
    </source>
</reference>
<keyword evidence="11" id="KW-0460">Magnesium</keyword>
<evidence type="ECO:0000256" key="5">
    <source>
        <dbReference type="ARBA" id="ARBA00022679"/>
    </source>
</evidence>
<dbReference type="Pfam" id="PF07475">
    <property type="entry name" value="Hpr_kinase_C"/>
    <property type="match status" value="1"/>
</dbReference>
<keyword evidence="5 11" id="KW-0808">Transferase</keyword>
<keyword evidence="7 11" id="KW-0418">Kinase</keyword>
<evidence type="ECO:0000256" key="11">
    <source>
        <dbReference type="HAMAP-Rule" id="MF_01249"/>
    </source>
</evidence>
<evidence type="ECO:0000256" key="1">
    <source>
        <dbReference type="ARBA" id="ARBA00001120"/>
    </source>
</evidence>
<dbReference type="InterPro" id="IPR028979">
    <property type="entry name" value="Ser_kin/Pase_Hpr-like_N_sf"/>
</dbReference>
<dbReference type="Gene3D" id="3.40.1390.20">
    <property type="entry name" value="HprK N-terminal domain-like"/>
    <property type="match status" value="1"/>
</dbReference>
<feature type="active site" evidence="11">
    <location>
        <position position="172"/>
    </location>
</feature>
<comment type="caution">
    <text evidence="14">The sequence shown here is derived from an EMBL/GenBank/DDBJ whole genome shotgun (WGS) entry which is preliminary data.</text>
</comment>
<dbReference type="InterPro" id="IPR027417">
    <property type="entry name" value="P-loop_NTPase"/>
</dbReference>
<dbReference type="HAMAP" id="MF_01249">
    <property type="entry name" value="HPr_kinase"/>
    <property type="match status" value="1"/>
</dbReference>
<evidence type="ECO:0000256" key="9">
    <source>
        <dbReference type="ARBA" id="ARBA00023268"/>
    </source>
</evidence>
<gene>
    <name evidence="11" type="primary">hprK</name>
    <name evidence="14" type="ORF">EI77_03080</name>
</gene>
<dbReference type="Gene3D" id="3.40.50.300">
    <property type="entry name" value="P-loop containing nucleotide triphosphate hydrolases"/>
    <property type="match status" value="1"/>
</dbReference>
<accession>A0A4R7RWR0</accession>
<sequence length="322" mass="35174">MNPSMKMKRPSAITVEEFFKTNEKALKLRLVGSDVGFKRKISEPSVNRPGLALSGFFTYFAYKRVQIIGNSEHSFLEGLDPKLRAARFSQLCSWEIPCLIVARGQRLSEDLVAVANEAGISIFQTSMITMKFINAATIKLEWAFAPTMLVHGCLVDVQGIGVLVQGKSGCGKSESVIGLLQRGASLVADDAVRLRLIEEREIIGSAPEMTRNMIEIRGLGILNVAALFGVGSVRMSKRLDLAVNLVHLTESNDLERVGMAAQTTDIMGLTIAKVDIPVAPGRDVAGLIELAALNYKLRTFGYNSAVEFDQRLLKKMADDQIG</sequence>